<evidence type="ECO:0000256" key="1">
    <source>
        <dbReference type="ARBA" id="ARBA00001946"/>
    </source>
</evidence>
<feature type="binding site" evidence="10">
    <location>
        <begin position="10"/>
        <end position="17"/>
    </location>
    <ligand>
        <name>ATP</name>
        <dbReference type="ChEBI" id="CHEBI:30616"/>
    </ligand>
</feature>
<keyword evidence="7 10" id="KW-0067">ATP-binding</keyword>
<dbReference type="Proteomes" id="UP000070352">
    <property type="component" value="Unassembled WGS sequence"/>
</dbReference>
<evidence type="ECO:0000256" key="2">
    <source>
        <dbReference type="ARBA" id="ARBA00003213"/>
    </source>
</evidence>
<evidence type="ECO:0000256" key="9">
    <source>
        <dbReference type="ARBA" id="ARBA00049563"/>
    </source>
</evidence>
<dbReference type="EC" id="2.5.1.75" evidence="10"/>
<gene>
    <name evidence="10" type="primary">miaA</name>
    <name evidence="14" type="ORF">U473_05205</name>
</gene>
<dbReference type="Gene3D" id="3.40.50.300">
    <property type="entry name" value="P-loop containing nucleotide triphosphate hydrolases"/>
    <property type="match status" value="1"/>
</dbReference>
<dbReference type="RefSeq" id="WP_068724032.1">
    <property type="nucleotide sequence ID" value="NZ_LSKU01000001.1"/>
</dbReference>
<dbReference type="AlphaFoldDB" id="A0A135L3K2"/>
<keyword evidence="5 10" id="KW-0819">tRNA processing</keyword>
<comment type="subunit">
    <text evidence="10">Monomer.</text>
</comment>
<dbReference type="InterPro" id="IPR039657">
    <property type="entry name" value="Dimethylallyltransferase"/>
</dbReference>
<dbReference type="PANTHER" id="PTHR11088:SF60">
    <property type="entry name" value="TRNA DIMETHYLALLYLTRANSFERASE"/>
    <property type="match status" value="1"/>
</dbReference>
<protein>
    <recommendedName>
        <fullName evidence="10">tRNA dimethylallyltransferase</fullName>
        <ecNumber evidence="10">2.5.1.75</ecNumber>
    </recommendedName>
    <alternativeName>
        <fullName evidence="10">Dimethylallyl diphosphate:tRNA dimethylallyltransferase</fullName>
        <shortName evidence="10">DMAPP:tRNA dimethylallyltransferase</shortName>
        <shortName evidence="10">DMATase</shortName>
    </alternativeName>
    <alternativeName>
        <fullName evidence="10">Isopentenyl-diphosphate:tRNA isopentenyltransferase</fullName>
        <shortName evidence="10">IPP transferase</shortName>
        <shortName evidence="10">IPPT</shortName>
        <shortName evidence="10">IPTase</shortName>
    </alternativeName>
</protein>
<evidence type="ECO:0000256" key="4">
    <source>
        <dbReference type="ARBA" id="ARBA00022679"/>
    </source>
</evidence>
<dbReference type="InterPro" id="IPR027417">
    <property type="entry name" value="P-loop_NTPase"/>
</dbReference>
<keyword evidence="4 10" id="KW-0808">Transferase</keyword>
<keyword evidence="15" id="KW-1185">Reference proteome</keyword>
<comment type="cofactor">
    <cofactor evidence="1 10">
        <name>Mg(2+)</name>
        <dbReference type="ChEBI" id="CHEBI:18420"/>
    </cofactor>
</comment>
<feature type="binding site" evidence="10">
    <location>
        <begin position="12"/>
        <end position="17"/>
    </location>
    <ligand>
        <name>substrate</name>
    </ligand>
</feature>
<organism evidence="14 15">
    <name type="scientific">Tepidibacillus decaturensis</name>
    <dbReference type="NCBI Taxonomy" id="1413211"/>
    <lineage>
        <taxon>Bacteria</taxon>
        <taxon>Bacillati</taxon>
        <taxon>Bacillota</taxon>
        <taxon>Bacilli</taxon>
        <taxon>Bacillales</taxon>
        <taxon>Bacillaceae</taxon>
        <taxon>Tepidibacillus</taxon>
    </lineage>
</organism>
<evidence type="ECO:0000256" key="5">
    <source>
        <dbReference type="ARBA" id="ARBA00022694"/>
    </source>
</evidence>
<sequence length="318" mass="37127">MKENLLVIVGPTAVGKTDLSIEIALHFQGEIISGDSMQVYKGMDIGTAKIRVEEMKGIPHYLIDEFNPDYAFSVAEFQEIATARISEINRRNHLPIIVGGTGLYIKSVTHQYQFSKASMNESIRSEWYHYLEIYGKKALHQKLADIDLETAKKLHVNDVKRIIRALEVYYQTGKTMSQLLKEQQLKIPYHLLMIGLTMDREKLYDRINRRVDLMLEQGLVEEVEKLLELGYDERYTSMQGIGYKEIISYLKGDLSLEEAVNQIKQGTRRFAKRQLSWFRQMPEINWFDMTERKEQVQKEIMEKISHHFAGKLIYLKNN</sequence>
<dbReference type="Gene3D" id="1.10.20.140">
    <property type="match status" value="1"/>
</dbReference>
<keyword evidence="6 10" id="KW-0547">Nucleotide-binding</keyword>
<comment type="caution">
    <text evidence="10">Lacks conserved residue(s) required for the propagation of feature annotation.</text>
</comment>
<dbReference type="GO" id="GO:0005524">
    <property type="term" value="F:ATP binding"/>
    <property type="evidence" value="ECO:0007669"/>
    <property type="project" value="UniProtKB-UniRule"/>
</dbReference>
<feature type="site" description="Interaction with substrate tRNA" evidence="10">
    <location>
        <position position="124"/>
    </location>
</feature>
<dbReference type="GO" id="GO:0052381">
    <property type="term" value="F:tRNA dimethylallyltransferase activity"/>
    <property type="evidence" value="ECO:0007669"/>
    <property type="project" value="UniProtKB-UniRule"/>
</dbReference>
<keyword evidence="8 10" id="KW-0460">Magnesium</keyword>
<evidence type="ECO:0000256" key="10">
    <source>
        <dbReference type="HAMAP-Rule" id="MF_00185"/>
    </source>
</evidence>
<dbReference type="EMBL" id="LSKU01000001">
    <property type="protein sequence ID" value="KXG43477.1"/>
    <property type="molecule type" value="Genomic_DNA"/>
</dbReference>
<evidence type="ECO:0000256" key="13">
    <source>
        <dbReference type="RuleBase" id="RU003785"/>
    </source>
</evidence>
<evidence type="ECO:0000256" key="3">
    <source>
        <dbReference type="ARBA" id="ARBA00005842"/>
    </source>
</evidence>
<feature type="site" description="Interaction with substrate tRNA" evidence="10">
    <location>
        <position position="101"/>
    </location>
</feature>
<accession>A0A135L3K2</accession>
<evidence type="ECO:0000256" key="12">
    <source>
        <dbReference type="RuleBase" id="RU003784"/>
    </source>
</evidence>
<evidence type="ECO:0000256" key="6">
    <source>
        <dbReference type="ARBA" id="ARBA00022741"/>
    </source>
</evidence>
<dbReference type="GO" id="GO:0006400">
    <property type="term" value="P:tRNA modification"/>
    <property type="evidence" value="ECO:0007669"/>
    <property type="project" value="TreeGrafter"/>
</dbReference>
<comment type="catalytic activity">
    <reaction evidence="9 10 11">
        <text>adenosine(37) in tRNA + dimethylallyl diphosphate = N(6)-dimethylallyladenosine(37) in tRNA + diphosphate</text>
        <dbReference type="Rhea" id="RHEA:26482"/>
        <dbReference type="Rhea" id="RHEA-COMP:10162"/>
        <dbReference type="Rhea" id="RHEA-COMP:10375"/>
        <dbReference type="ChEBI" id="CHEBI:33019"/>
        <dbReference type="ChEBI" id="CHEBI:57623"/>
        <dbReference type="ChEBI" id="CHEBI:74411"/>
        <dbReference type="ChEBI" id="CHEBI:74415"/>
        <dbReference type="EC" id="2.5.1.75"/>
    </reaction>
</comment>
<dbReference type="STRING" id="1413211.U473_05205"/>
<comment type="function">
    <text evidence="2 10 12">Catalyzes the transfer of a dimethylallyl group onto the adenine at position 37 in tRNAs that read codons beginning with uridine, leading to the formation of N6-(dimethylallyl)adenosine (i(6)A).</text>
</comment>
<proteinExistence type="inferred from homology"/>
<dbReference type="HAMAP" id="MF_00185">
    <property type="entry name" value="IPP_trans"/>
    <property type="match status" value="1"/>
</dbReference>
<comment type="similarity">
    <text evidence="3 10 13">Belongs to the IPP transferase family.</text>
</comment>
<evidence type="ECO:0000256" key="7">
    <source>
        <dbReference type="ARBA" id="ARBA00022840"/>
    </source>
</evidence>
<reference evidence="14 15" key="1">
    <citation type="submission" date="2016-02" db="EMBL/GenBank/DDBJ databases">
        <title>Draft Genome for Tepidibacillus decaturensis nov. sp. Strain Z9, an Anaerobic, Moderately Thermophilic and Heterotrophic Bacterium from Deep Subsurface of the Illinois Basin, USA.</title>
        <authorList>
            <person name="Dong Y."/>
            <person name="Chang J.Y."/>
            <person name="Sanford R."/>
            <person name="Fouke B.W."/>
        </authorList>
    </citation>
    <scope>NUCLEOTIDE SEQUENCE [LARGE SCALE GENOMIC DNA]</scope>
    <source>
        <strain evidence="14 15">Z9</strain>
    </source>
</reference>
<dbReference type="PANTHER" id="PTHR11088">
    <property type="entry name" value="TRNA DIMETHYLALLYLTRANSFERASE"/>
    <property type="match status" value="1"/>
</dbReference>
<dbReference type="OrthoDB" id="9776390at2"/>
<evidence type="ECO:0000313" key="15">
    <source>
        <dbReference type="Proteomes" id="UP000070352"/>
    </source>
</evidence>
<evidence type="ECO:0000256" key="8">
    <source>
        <dbReference type="ARBA" id="ARBA00022842"/>
    </source>
</evidence>
<dbReference type="InterPro" id="IPR018022">
    <property type="entry name" value="IPT"/>
</dbReference>
<feature type="region of interest" description="Interaction with substrate tRNA" evidence="10">
    <location>
        <begin position="35"/>
        <end position="38"/>
    </location>
</feature>
<evidence type="ECO:0000256" key="11">
    <source>
        <dbReference type="RuleBase" id="RU003783"/>
    </source>
</evidence>
<evidence type="ECO:0000313" key="14">
    <source>
        <dbReference type="EMBL" id="KXG43477.1"/>
    </source>
</evidence>
<dbReference type="Pfam" id="PF01715">
    <property type="entry name" value="IPPT"/>
    <property type="match status" value="1"/>
</dbReference>
<dbReference type="NCBIfam" id="TIGR00174">
    <property type="entry name" value="miaA"/>
    <property type="match status" value="1"/>
</dbReference>
<dbReference type="SUPFAM" id="SSF52540">
    <property type="entry name" value="P-loop containing nucleoside triphosphate hydrolases"/>
    <property type="match status" value="2"/>
</dbReference>
<comment type="caution">
    <text evidence="14">The sequence shown here is derived from an EMBL/GenBank/DDBJ whole genome shotgun (WGS) entry which is preliminary data.</text>
</comment>
<name>A0A135L3K2_9BACI</name>